<evidence type="ECO:0000313" key="2">
    <source>
        <dbReference type="EMBL" id="MBW0478647.1"/>
    </source>
</evidence>
<reference evidence="2" key="1">
    <citation type="submission" date="2021-03" db="EMBL/GenBank/DDBJ databases">
        <title>Draft genome sequence of rust myrtle Austropuccinia psidii MF-1, a brazilian biotype.</title>
        <authorList>
            <person name="Quecine M.C."/>
            <person name="Pachon D.M.R."/>
            <person name="Bonatelli M.L."/>
            <person name="Correr F.H."/>
            <person name="Franceschini L.M."/>
            <person name="Leite T.F."/>
            <person name="Margarido G.R.A."/>
            <person name="Almeida C.A."/>
            <person name="Ferrarezi J.A."/>
            <person name="Labate C.A."/>
        </authorList>
    </citation>
    <scope>NUCLEOTIDE SEQUENCE</scope>
    <source>
        <strain evidence="2">MF-1</strain>
    </source>
</reference>
<proteinExistence type="predicted"/>
<evidence type="ECO:0000256" key="1">
    <source>
        <dbReference type="SAM" id="MobiDB-lite"/>
    </source>
</evidence>
<gene>
    <name evidence="2" type="ORF">O181_018362</name>
</gene>
<dbReference type="Proteomes" id="UP000765509">
    <property type="component" value="Unassembled WGS sequence"/>
</dbReference>
<accession>A0A9Q3GTG2</accession>
<dbReference type="EMBL" id="AVOT02005263">
    <property type="protein sequence ID" value="MBW0478647.1"/>
    <property type="molecule type" value="Genomic_DNA"/>
</dbReference>
<keyword evidence="3" id="KW-1185">Reference proteome</keyword>
<organism evidence="2 3">
    <name type="scientific">Austropuccinia psidii MF-1</name>
    <dbReference type="NCBI Taxonomy" id="1389203"/>
    <lineage>
        <taxon>Eukaryota</taxon>
        <taxon>Fungi</taxon>
        <taxon>Dikarya</taxon>
        <taxon>Basidiomycota</taxon>
        <taxon>Pucciniomycotina</taxon>
        <taxon>Pucciniomycetes</taxon>
        <taxon>Pucciniales</taxon>
        <taxon>Sphaerophragmiaceae</taxon>
        <taxon>Austropuccinia</taxon>
    </lineage>
</organism>
<feature type="compositionally biased region" description="Polar residues" evidence="1">
    <location>
        <begin position="125"/>
        <end position="140"/>
    </location>
</feature>
<sequence length="146" mass="16044">MLAGIQEGHHNYCLFDPETGSIYISHNCIFKNKEAFLPSHSSFTPTLAQEPLLLPLIPLFNFSLHNNNQDFNDKSENDLSVLGGDCPGDSSRIPHATPIRDTSSNFQISSKADYSSSTPPFPEHISSTSPVASSLPNVNRNAFPKR</sequence>
<evidence type="ECO:0000313" key="3">
    <source>
        <dbReference type="Proteomes" id="UP000765509"/>
    </source>
</evidence>
<dbReference type="OrthoDB" id="4501190at2759"/>
<dbReference type="AlphaFoldDB" id="A0A9Q3GTG2"/>
<protein>
    <submittedName>
        <fullName evidence="2">Uncharacterized protein</fullName>
    </submittedName>
</protein>
<feature type="region of interest" description="Disordered" evidence="1">
    <location>
        <begin position="75"/>
        <end position="146"/>
    </location>
</feature>
<name>A0A9Q3GTG2_9BASI</name>
<comment type="caution">
    <text evidence="2">The sequence shown here is derived from an EMBL/GenBank/DDBJ whole genome shotgun (WGS) entry which is preliminary data.</text>
</comment>
<feature type="compositionally biased region" description="Polar residues" evidence="1">
    <location>
        <begin position="100"/>
        <end position="118"/>
    </location>
</feature>